<evidence type="ECO:0000313" key="2">
    <source>
        <dbReference type="EMBL" id="ADN33870.1"/>
    </source>
</evidence>
<evidence type="ECO:0000256" key="1">
    <source>
        <dbReference type="SAM" id="MobiDB-lite"/>
    </source>
</evidence>
<organism evidence="2">
    <name type="scientific">Cucumis melo subsp. melo</name>
    <dbReference type="NCBI Taxonomy" id="412675"/>
    <lineage>
        <taxon>Eukaryota</taxon>
        <taxon>Viridiplantae</taxon>
        <taxon>Streptophyta</taxon>
        <taxon>Embryophyta</taxon>
        <taxon>Tracheophyta</taxon>
        <taxon>Spermatophyta</taxon>
        <taxon>Magnoliopsida</taxon>
        <taxon>eudicotyledons</taxon>
        <taxon>Gunneridae</taxon>
        <taxon>Pentapetalae</taxon>
        <taxon>rosids</taxon>
        <taxon>fabids</taxon>
        <taxon>Cucurbitales</taxon>
        <taxon>Cucurbitaceae</taxon>
        <taxon>Benincaseae</taxon>
        <taxon>Cucumis</taxon>
    </lineage>
</organism>
<reference evidence="2" key="1">
    <citation type="journal article" date="2010" name="BMC Genomics">
        <title>Generation of a BAC-based physical map of the melon genome.</title>
        <authorList>
            <person name="Gonzalez V.M."/>
            <person name="Garcia-Mas J."/>
            <person name="Arus P."/>
            <person name="Puigdomenech P."/>
        </authorList>
    </citation>
    <scope>NUCLEOTIDE SEQUENCE</scope>
    <source>
        <tissue evidence="2">Young leaves</tissue>
    </source>
</reference>
<dbReference type="EMBL" id="HM854769">
    <property type="protein sequence ID" value="ADN33870.1"/>
    <property type="molecule type" value="Genomic_DNA"/>
</dbReference>
<reference evidence="2" key="2">
    <citation type="journal article" date="2010" name="BMC Plant Biol.">
        <title>Sequencing of 6.7 Mb of the melon genome using a BAC pooling strategy.</title>
        <authorList>
            <person name="Gonzalez V.M."/>
            <person name="Benjak A."/>
            <person name="Henaff E.M."/>
            <person name="Mir G."/>
            <person name="Casacuberta J.M."/>
            <person name="Garcia-Mas J."/>
            <person name="Puigdomenech P."/>
        </authorList>
    </citation>
    <scope>NUCLEOTIDE SEQUENCE</scope>
    <source>
        <tissue evidence="2">Young leaves</tissue>
    </source>
</reference>
<protein>
    <submittedName>
        <fullName evidence="2">Uncharacterized protein</fullName>
    </submittedName>
</protein>
<dbReference type="AlphaFoldDB" id="E5GBM8"/>
<sequence>MARWLKKLGGLAGRQARLGWGARGSRGRLEQEWVCGWYGCGRVGQVDSWRMGARFFDDVTLFRLRRTPTVDDGTGQRRKWLGRRRFGSDAANGGRHTDRSATAHTTAIVGGGE</sequence>
<name>E5GBM8_CUCME</name>
<feature type="region of interest" description="Disordered" evidence="1">
    <location>
        <begin position="87"/>
        <end position="113"/>
    </location>
</feature>
<accession>E5GBM8</accession>
<proteinExistence type="predicted"/>